<protein>
    <submittedName>
        <fullName evidence="1">Uncharacterized protein</fullName>
    </submittedName>
</protein>
<dbReference type="RefSeq" id="WP_004818022.1">
    <property type="nucleotide sequence ID" value="NZ_AEXN01000032.1"/>
</dbReference>
<sequence>MKKKLNNIKDMVISIEFDPVEIGFIQASIDIYLKKAKEKLGDKDDSVNLALIELMGKTCLGKFDKAIDELEKIYEWGEIDD</sequence>
<evidence type="ECO:0000313" key="2">
    <source>
        <dbReference type="Proteomes" id="UP000005277"/>
    </source>
</evidence>
<comment type="caution">
    <text evidence="1">The sequence shown here is derived from an EMBL/GenBank/DDBJ whole genome shotgun (WGS) entry which is preliminary data.</text>
</comment>
<accession>F0H1Q4</accession>
<gene>
    <name evidence="1" type="ORF">HMPREF9246_1258</name>
</gene>
<dbReference type="AlphaFoldDB" id="F0H1Q4"/>
<reference evidence="1 2" key="1">
    <citation type="submission" date="2011-01" db="EMBL/GenBank/DDBJ databases">
        <authorList>
            <person name="Durkin A.S."/>
            <person name="Madupu R."/>
            <person name="Torralba M."/>
            <person name="Gillis M."/>
            <person name="Methe B."/>
            <person name="Sutton G."/>
            <person name="Nelson K.E."/>
        </authorList>
    </citation>
    <scope>NUCLEOTIDE SEQUENCE [LARGE SCALE GENOMIC DNA]</scope>
    <source>
        <strain evidence="1 2">ACS-025-V-Sch4</strain>
    </source>
</reference>
<evidence type="ECO:0000313" key="1">
    <source>
        <dbReference type="EMBL" id="EGC83684.1"/>
    </source>
</evidence>
<proteinExistence type="predicted"/>
<organism evidence="1 2">
    <name type="scientific">Anaerococcus hydrogenalis ACS-025-V-Sch4</name>
    <dbReference type="NCBI Taxonomy" id="879306"/>
    <lineage>
        <taxon>Bacteria</taxon>
        <taxon>Bacillati</taxon>
        <taxon>Bacillota</taxon>
        <taxon>Tissierellia</taxon>
        <taxon>Tissierellales</taxon>
        <taxon>Peptoniphilaceae</taxon>
        <taxon>Anaerococcus</taxon>
    </lineage>
</organism>
<dbReference type="Proteomes" id="UP000005277">
    <property type="component" value="Unassembled WGS sequence"/>
</dbReference>
<name>F0H1Q4_9FIRM</name>
<keyword evidence="2" id="KW-1185">Reference proteome</keyword>
<dbReference type="EMBL" id="AEXN01000032">
    <property type="protein sequence ID" value="EGC83684.1"/>
    <property type="molecule type" value="Genomic_DNA"/>
</dbReference>